<comment type="caution">
    <text evidence="1">The sequence shown here is derived from an EMBL/GenBank/DDBJ whole genome shotgun (WGS) entry which is preliminary data.</text>
</comment>
<gene>
    <name evidence="1" type="ORF">S06H3_04914</name>
</gene>
<reference evidence="1" key="1">
    <citation type="journal article" date="2014" name="Front. Microbiol.">
        <title>High frequency of phylogenetically diverse reductive dehalogenase-homologous genes in deep subseafloor sedimentary metagenomes.</title>
        <authorList>
            <person name="Kawai M."/>
            <person name="Futagami T."/>
            <person name="Toyoda A."/>
            <person name="Takaki Y."/>
            <person name="Nishi S."/>
            <person name="Hori S."/>
            <person name="Arai W."/>
            <person name="Tsubouchi T."/>
            <person name="Morono Y."/>
            <person name="Uchiyama I."/>
            <person name="Ito T."/>
            <person name="Fujiyama A."/>
            <person name="Inagaki F."/>
            <person name="Takami H."/>
        </authorList>
    </citation>
    <scope>NUCLEOTIDE SEQUENCE</scope>
    <source>
        <strain evidence="1">Expedition CK06-06</strain>
    </source>
</reference>
<dbReference type="GO" id="GO:0004803">
    <property type="term" value="F:transposase activity"/>
    <property type="evidence" value="ECO:0007669"/>
    <property type="project" value="InterPro"/>
</dbReference>
<accession>X1M0M4</accession>
<dbReference type="AlphaFoldDB" id="X1M0M4"/>
<dbReference type="PANTHER" id="PTHR34322">
    <property type="entry name" value="TRANSPOSASE, Y1_TNP DOMAIN-CONTAINING"/>
    <property type="match status" value="1"/>
</dbReference>
<dbReference type="InterPro" id="IPR036515">
    <property type="entry name" value="Transposase_17_sf"/>
</dbReference>
<dbReference type="PANTHER" id="PTHR34322:SF2">
    <property type="entry name" value="TRANSPOSASE IS200-LIKE DOMAIN-CONTAINING PROTEIN"/>
    <property type="match status" value="1"/>
</dbReference>
<dbReference type="SUPFAM" id="SSF143422">
    <property type="entry name" value="Transposase IS200-like"/>
    <property type="match status" value="1"/>
</dbReference>
<protein>
    <recommendedName>
        <fullName evidence="2">Transposase IS200-like domain-containing protein</fullName>
    </recommendedName>
</protein>
<dbReference type="EMBL" id="BARV01001767">
    <property type="protein sequence ID" value="GAH99938.1"/>
    <property type="molecule type" value="Genomic_DNA"/>
</dbReference>
<name>X1M0M4_9ZZZZ</name>
<sequence length="152" mass="18258">MKGLNLSYFNYYKRKYGYTGHFWQGRFKSLLIEKDRYLLACGVYIERNPIRAEIVKRPEDYPYSSYNFYALGEKDLLLNVDPLYENLGPGEKERQEGYKTLFLESRGHNIEYKILNGRFLGSDSFVKKMEEKFRVKDIRQRRGRPSEEKVRK</sequence>
<proteinExistence type="predicted"/>
<evidence type="ECO:0008006" key="2">
    <source>
        <dbReference type="Google" id="ProtNLM"/>
    </source>
</evidence>
<dbReference type="GO" id="GO:0006313">
    <property type="term" value="P:DNA transposition"/>
    <property type="evidence" value="ECO:0007669"/>
    <property type="project" value="InterPro"/>
</dbReference>
<dbReference type="GO" id="GO:0003677">
    <property type="term" value="F:DNA binding"/>
    <property type="evidence" value="ECO:0007669"/>
    <property type="project" value="InterPro"/>
</dbReference>
<dbReference type="Gene3D" id="3.30.70.1290">
    <property type="entry name" value="Transposase IS200-like"/>
    <property type="match status" value="1"/>
</dbReference>
<organism evidence="1">
    <name type="scientific">marine sediment metagenome</name>
    <dbReference type="NCBI Taxonomy" id="412755"/>
    <lineage>
        <taxon>unclassified sequences</taxon>
        <taxon>metagenomes</taxon>
        <taxon>ecological metagenomes</taxon>
    </lineage>
</organism>
<evidence type="ECO:0000313" key="1">
    <source>
        <dbReference type="EMBL" id="GAH99938.1"/>
    </source>
</evidence>